<sequence length="254" mass="27394">MNYKGLAAGGARGGAPMARIAVYKTCWDSGCYDIDLLAAFDDAIRDGIHILSLSVGPDSPQGDYFSDAILVGSFHATSHGIVVVSSVGNEGNRASATYTAMARIFFAKTVLGSEPAPESAAFSSKGPNALTPEILKPDIAAPGLNILAAWSPAIGKLQSNIQSPFAIKSAIMTTGLFDDEETRILNIKEQCEDPDQFENFLVELLQSVADMDITFKALKETDIGRHVNRLWKNPSNDVRRLVKQLVTFEDSKLK</sequence>
<gene>
    <name evidence="1" type="ORF">LOK49_LG02G02990</name>
</gene>
<accession>A0ACC0IH60</accession>
<reference evidence="1 2" key="1">
    <citation type="journal article" date="2022" name="Plant J.">
        <title>Chromosome-level genome of Camellia lanceoleosa provides a valuable resource for understanding genome evolution and self-incompatibility.</title>
        <authorList>
            <person name="Gong W."/>
            <person name="Xiao S."/>
            <person name="Wang L."/>
            <person name="Liao Z."/>
            <person name="Chang Y."/>
            <person name="Mo W."/>
            <person name="Hu G."/>
            <person name="Li W."/>
            <person name="Zhao G."/>
            <person name="Zhu H."/>
            <person name="Hu X."/>
            <person name="Ji K."/>
            <person name="Xiang X."/>
            <person name="Song Q."/>
            <person name="Yuan D."/>
            <person name="Jin S."/>
            <person name="Zhang L."/>
        </authorList>
    </citation>
    <scope>NUCLEOTIDE SEQUENCE [LARGE SCALE GENOMIC DNA]</scope>
    <source>
        <strain evidence="1">SQ_2022a</strain>
    </source>
</reference>
<organism evidence="1 2">
    <name type="scientific">Camellia lanceoleosa</name>
    <dbReference type="NCBI Taxonomy" id="1840588"/>
    <lineage>
        <taxon>Eukaryota</taxon>
        <taxon>Viridiplantae</taxon>
        <taxon>Streptophyta</taxon>
        <taxon>Embryophyta</taxon>
        <taxon>Tracheophyta</taxon>
        <taxon>Spermatophyta</taxon>
        <taxon>Magnoliopsida</taxon>
        <taxon>eudicotyledons</taxon>
        <taxon>Gunneridae</taxon>
        <taxon>Pentapetalae</taxon>
        <taxon>asterids</taxon>
        <taxon>Ericales</taxon>
        <taxon>Theaceae</taxon>
        <taxon>Camellia</taxon>
    </lineage>
</organism>
<comment type="caution">
    <text evidence="1">The sequence shown here is derived from an EMBL/GenBank/DDBJ whole genome shotgun (WGS) entry which is preliminary data.</text>
</comment>
<name>A0ACC0IH60_9ERIC</name>
<dbReference type="Proteomes" id="UP001060215">
    <property type="component" value="Chromosome 3"/>
</dbReference>
<evidence type="ECO:0000313" key="2">
    <source>
        <dbReference type="Proteomes" id="UP001060215"/>
    </source>
</evidence>
<dbReference type="EMBL" id="CM045760">
    <property type="protein sequence ID" value="KAI8025277.1"/>
    <property type="molecule type" value="Genomic_DNA"/>
</dbReference>
<proteinExistence type="predicted"/>
<evidence type="ECO:0000313" key="1">
    <source>
        <dbReference type="EMBL" id="KAI8025277.1"/>
    </source>
</evidence>
<keyword evidence="2" id="KW-1185">Reference proteome</keyword>
<protein>
    <submittedName>
        <fullName evidence="1">Uncharacterized protein</fullName>
    </submittedName>
</protein>